<dbReference type="InterPro" id="IPR027417">
    <property type="entry name" value="P-loop_NTPase"/>
</dbReference>
<reference evidence="4 5" key="1">
    <citation type="submission" date="2018-10" db="EMBL/GenBank/DDBJ databases">
        <title>Complete genome sequence of Malassezia restricta CBS 7877.</title>
        <authorList>
            <person name="Morand S.C."/>
            <person name="Bertignac M."/>
            <person name="Iltis A."/>
            <person name="Kolder I."/>
            <person name="Pirovano W."/>
            <person name="Jourdain R."/>
            <person name="Clavaud C."/>
        </authorList>
    </citation>
    <scope>NUCLEOTIDE SEQUENCE [LARGE SCALE GENOMIC DNA]</scope>
    <source>
        <strain evidence="4 5">CBS 7877</strain>
    </source>
</reference>
<dbReference type="SMART" id="SM00855">
    <property type="entry name" value="PGAM"/>
    <property type="match status" value="1"/>
</dbReference>
<dbReference type="GO" id="GO:0006003">
    <property type="term" value="P:fructose 2,6-bisphosphate metabolic process"/>
    <property type="evidence" value="ECO:0007669"/>
    <property type="project" value="InterPro"/>
</dbReference>
<keyword evidence="4" id="KW-0378">Hydrolase</keyword>
<dbReference type="InterPro" id="IPR029033">
    <property type="entry name" value="His_PPase_superfam"/>
</dbReference>
<gene>
    <name evidence="4" type="ORF">DNF11_0680</name>
</gene>
<evidence type="ECO:0000313" key="4">
    <source>
        <dbReference type="EMBL" id="AYO41630.1"/>
    </source>
</evidence>
<evidence type="ECO:0000256" key="2">
    <source>
        <dbReference type="ARBA" id="ARBA00022840"/>
    </source>
</evidence>
<keyword evidence="2" id="KW-0067">ATP-binding</keyword>
<evidence type="ECO:0000313" key="5">
    <source>
        <dbReference type="Proteomes" id="UP000269793"/>
    </source>
</evidence>
<dbReference type="InterPro" id="IPR013079">
    <property type="entry name" value="6Phosfructo_kin"/>
</dbReference>
<dbReference type="InterPro" id="IPR013078">
    <property type="entry name" value="His_Pase_superF_clade-1"/>
</dbReference>
<organism evidence="4 5">
    <name type="scientific">Malassezia restricta (strain ATCC 96810 / NBRC 103918 / CBS 7877)</name>
    <name type="common">Seborrheic dermatitis infection agent</name>
    <dbReference type="NCBI Taxonomy" id="425264"/>
    <lineage>
        <taxon>Eukaryota</taxon>
        <taxon>Fungi</taxon>
        <taxon>Dikarya</taxon>
        <taxon>Basidiomycota</taxon>
        <taxon>Ustilaginomycotina</taxon>
        <taxon>Malasseziomycetes</taxon>
        <taxon>Malasseziales</taxon>
        <taxon>Malasseziaceae</taxon>
        <taxon>Malassezia</taxon>
    </lineage>
</organism>
<dbReference type="VEuPathDB" id="FungiDB:DNF11_0680"/>
<dbReference type="GO" id="GO:0005524">
    <property type="term" value="F:ATP binding"/>
    <property type="evidence" value="ECO:0007669"/>
    <property type="project" value="UniProtKB-KW"/>
</dbReference>
<dbReference type="Gene3D" id="3.40.50.300">
    <property type="entry name" value="P-loop containing nucleotide triphosphate hydrolases"/>
    <property type="match status" value="1"/>
</dbReference>
<dbReference type="InterPro" id="IPR003094">
    <property type="entry name" value="6Pfruct_kin"/>
</dbReference>
<evidence type="ECO:0000256" key="1">
    <source>
        <dbReference type="ARBA" id="ARBA00022741"/>
    </source>
</evidence>
<proteinExistence type="predicted"/>
<dbReference type="STRING" id="425264.A0A3G2S0Y9"/>
<dbReference type="Gene3D" id="3.40.50.1240">
    <property type="entry name" value="Phosphoglycerate mutase-like"/>
    <property type="match status" value="1"/>
</dbReference>
<sequence>MAPPLYTTQTGRLWHAGQILVVTVGVPGRGKTHLAHAIQRYLRWMGVKCSVYNLANVRRSMLGPLAELPEDYFSYTKDNAEVVKLRDQAREMHENAIAKFFEQGGQVAVYDANNSNKERRNMIRDRFSAMGVQIMFIECVCDDEEMIERNIRSMHSFNPDYEGWSLRDIKASFRKRIEQHEKVYEPITNNALPHVQLLNFGQRIVVNNVQGYLQNRIVFFLMNIHNQERTIYFARTGESLVEHIYKADAELSSLGYQYANRLCDFIRTLRSKDRRSRIDDSTTPSQQHTLSFITSSGSTELKNTFDAGGDETRELQVWCSTRKRSQNTADVFRQHHIRVLEMAQLCELKPGVVDGMSEEEILARFPHYREEQANDPYSFRFPRAESYHDLAIRLEPVILELERARKDVLIIGQPSVLRCLIAYLQGNKPQEIPFIQVREGDLVEIRPQAFGLATRLFSFWDPEKERKERDIRFAVRAAMVVSQKDEQDK</sequence>
<dbReference type="GO" id="GO:0005829">
    <property type="term" value="C:cytosol"/>
    <property type="evidence" value="ECO:0007669"/>
    <property type="project" value="TreeGrafter"/>
</dbReference>
<keyword evidence="1" id="KW-0547">Nucleotide-binding</keyword>
<dbReference type="OrthoDB" id="267323at2759"/>
<dbReference type="Pfam" id="PF00300">
    <property type="entry name" value="His_Phos_1"/>
    <property type="match status" value="1"/>
</dbReference>
<dbReference type="PANTHER" id="PTHR10606">
    <property type="entry name" value="6-PHOSPHOFRUCTO-2-KINASE/FRUCTOSE-2,6-BISPHOSPHATASE"/>
    <property type="match status" value="1"/>
</dbReference>
<dbReference type="SUPFAM" id="SSF53254">
    <property type="entry name" value="Phosphoglycerate mutase-like"/>
    <property type="match status" value="1"/>
</dbReference>
<keyword evidence="5" id="KW-1185">Reference proteome</keyword>
<name>A0A3G2S0Y9_MALR7</name>
<dbReference type="Proteomes" id="UP000269793">
    <property type="component" value="Chromosome I"/>
</dbReference>
<dbReference type="GO" id="GO:0006000">
    <property type="term" value="P:fructose metabolic process"/>
    <property type="evidence" value="ECO:0007669"/>
    <property type="project" value="InterPro"/>
</dbReference>
<evidence type="ECO:0000259" key="3">
    <source>
        <dbReference type="Pfam" id="PF01591"/>
    </source>
</evidence>
<dbReference type="SUPFAM" id="SSF52540">
    <property type="entry name" value="P-loop containing nucleoside triphosphate hydrolases"/>
    <property type="match status" value="1"/>
</dbReference>
<dbReference type="EC" id="3.1.3.46" evidence="4"/>
<dbReference type="GO" id="GO:0004331">
    <property type="term" value="F:fructose-2,6-bisphosphate 2-phosphatase activity"/>
    <property type="evidence" value="ECO:0007669"/>
    <property type="project" value="UniProtKB-EC"/>
</dbReference>
<dbReference type="EMBL" id="CP033148">
    <property type="protein sequence ID" value="AYO41630.1"/>
    <property type="molecule type" value="Genomic_DNA"/>
</dbReference>
<feature type="domain" description="6-phosphofructo-2-kinase" evidence="3">
    <location>
        <begin position="9"/>
        <end position="227"/>
    </location>
</feature>
<dbReference type="PANTHER" id="PTHR10606:SF39">
    <property type="entry name" value="6-PHOSPHOFRUCTO-2-KINASE_FRUCTOSE-2,6-BISPHOSPHATASE YLR345W-RELATED"/>
    <property type="match status" value="1"/>
</dbReference>
<dbReference type="FunFam" id="3.40.50.300:FF:000644">
    <property type="entry name" value="GpmB, Fructose-2,6-bisphosphatase"/>
    <property type="match status" value="1"/>
</dbReference>
<dbReference type="AlphaFoldDB" id="A0A3G2S0Y9"/>
<dbReference type="GO" id="GO:0003873">
    <property type="term" value="F:6-phosphofructo-2-kinase activity"/>
    <property type="evidence" value="ECO:0007669"/>
    <property type="project" value="InterPro"/>
</dbReference>
<dbReference type="PIRSF" id="PIRSF000709">
    <property type="entry name" value="6PFK_2-Ptase"/>
    <property type="match status" value="1"/>
</dbReference>
<protein>
    <submittedName>
        <fullName evidence="4">Fructose-2,6-bisphosphatase</fullName>
        <ecNumber evidence="4">3.1.3.46</ecNumber>
    </submittedName>
</protein>
<dbReference type="Pfam" id="PF01591">
    <property type="entry name" value="6PF2K"/>
    <property type="match status" value="1"/>
</dbReference>
<accession>A0A3G2S0Y9</accession>
<dbReference type="PRINTS" id="PR00991">
    <property type="entry name" value="6PFRUCTKNASE"/>
</dbReference>